<gene>
    <name evidence="1" type="ORF">O9K51_00704</name>
</gene>
<name>A0AB34G478_9HYPO</name>
<accession>A0AB34G478</accession>
<evidence type="ECO:0000313" key="1">
    <source>
        <dbReference type="EMBL" id="KAJ6445939.1"/>
    </source>
</evidence>
<keyword evidence="2" id="KW-1185">Reference proteome</keyword>
<evidence type="ECO:0000313" key="2">
    <source>
        <dbReference type="Proteomes" id="UP001163105"/>
    </source>
</evidence>
<dbReference type="AlphaFoldDB" id="A0AB34G478"/>
<comment type="caution">
    <text evidence="1">The sequence shown here is derived from an EMBL/GenBank/DDBJ whole genome shotgun (WGS) entry which is preliminary data.</text>
</comment>
<protein>
    <submittedName>
        <fullName evidence="1">Uncharacterized protein</fullName>
    </submittedName>
</protein>
<dbReference type="EMBL" id="JAQHRD010000001">
    <property type="protein sequence ID" value="KAJ6445939.1"/>
    <property type="molecule type" value="Genomic_DNA"/>
</dbReference>
<sequence>MAPNGPLNQAISPSNNAGGTCECHPRTLEVLQNVLGGSATPRESANRLDAHIHETARQLARRCNNFEPRDIALYATAEICAVMATVLAVSSAHPATHAVQAAIFDVLSEIHNASLPFYSYCKPPKLALNEGHACLWLIDHSEAHNLAITLQQMLSGKWSPVPPFVLFSTPESLKLKGLEETKRDLVRNSLNSEAGQRAGRQWGHLQWFLASLATRRLLTCGEASALHHLVPSLGSMANLGADDPSWASWIELDIKGVSGWLMPDRAREHVYELCKRGGHLAWDLVAWAQWKRRLSIIAQDARLTAEHRQEAATMWQKMAGQEKAQGTQA</sequence>
<dbReference type="Proteomes" id="UP001163105">
    <property type="component" value="Unassembled WGS sequence"/>
</dbReference>
<organism evidence="1 2">
    <name type="scientific">Purpureocillium lavendulum</name>
    <dbReference type="NCBI Taxonomy" id="1247861"/>
    <lineage>
        <taxon>Eukaryota</taxon>
        <taxon>Fungi</taxon>
        <taxon>Dikarya</taxon>
        <taxon>Ascomycota</taxon>
        <taxon>Pezizomycotina</taxon>
        <taxon>Sordariomycetes</taxon>
        <taxon>Hypocreomycetidae</taxon>
        <taxon>Hypocreales</taxon>
        <taxon>Ophiocordycipitaceae</taxon>
        <taxon>Purpureocillium</taxon>
    </lineage>
</organism>
<reference evidence="1" key="1">
    <citation type="submission" date="2023-01" db="EMBL/GenBank/DDBJ databases">
        <title>The growth and conidiation of Purpureocillium lavendulum are regulated by nitrogen source and histone H3K14 acetylation.</title>
        <authorList>
            <person name="Tang P."/>
            <person name="Han J."/>
            <person name="Zhang C."/>
            <person name="Tang P."/>
            <person name="Qi F."/>
            <person name="Zhang K."/>
            <person name="Liang L."/>
        </authorList>
    </citation>
    <scope>NUCLEOTIDE SEQUENCE</scope>
    <source>
        <strain evidence="1">YMF1.00683</strain>
    </source>
</reference>
<proteinExistence type="predicted"/>